<name>A0A2K9EQS2_9FIRM</name>
<evidence type="ECO:0000313" key="3">
    <source>
        <dbReference type="EMBL" id="AUG58991.1"/>
    </source>
</evidence>
<keyword evidence="4" id="KW-1185">Reference proteome</keyword>
<dbReference type="KEGG" id="hsc:HVS_15755"/>
<dbReference type="InterPro" id="IPR003961">
    <property type="entry name" value="FN3_dom"/>
</dbReference>
<dbReference type="InterPro" id="IPR001119">
    <property type="entry name" value="SLH_dom"/>
</dbReference>
<accession>A0A2K9EQS2</accession>
<dbReference type="InterPro" id="IPR013783">
    <property type="entry name" value="Ig-like_fold"/>
</dbReference>
<sequence>MKNTMKLPVAIIILSLLLVNSVLFKMNIVHAAEAVNIYVEDYSDGVLTIRWIRPSGTNSFKITYHTPSGTEETIESNEGNVNTYKIEGLQNDFIYDIKVEFYNGEFDESSNQSGEIIGEGLLYFLPRISFYASRANQEKEEIPGGGYQIGHKPRLNFEWAMPKVWNGNGVVEASSAVSFINDNLSQIYGSDLNISSLDFKINISTDSSNLNSGPSQASVNINYNYDGGYTAHVAGNEDDTLNVQNSGKPDFLNFDIIGRSDLTAPLPKVGEPEAEGALPHKDILPGTVYYMNIKPEFKDSDGNTKSVISVGKPSDFNGSRLAGEHSYTYTPIRFELSKDSDNNIYVKIYRVNEGSLDLPRLFYEVQSSVDPSIPGDWPVRKTINDTFFTEGAKSAITVISGVNPDNQIYYKIVVKTDGADDRIESLPMDYTLKEDTSKPPVPREVTIVDRKLVSRINEESGEVEYSTDVTISWAKPHNWDEIKANTDPDKDIVFHFMLNTHQSEIETGNNPELIADGKSYGQFPLKYRLVLSVSSKAVRDVGNRLEYTIEGFNLFKYERFIGMSDGEPQFKKHDIQNEEGYPDFLLPNTVYYLQMFTTGAAGEEDFDEKFKELEKLSDKSVIVSFTTRSVREIDVPLPINLRVSKNDADVLIDGENIEISNYIEMQFDKVNINWSNYLLDTSVEKKIYYDIYMSTRPDINSFKLIGTTEDLDGDLLFIGVDDPRSTSIKFTVREFSQDNPGYAAFGKKLRPNTTYYFIARTRLSIKDEDQERERLSEYTPAVSVTTVKGEVGDGDESAKRPLAPTDFAIAMDEEGNPKVSGSSVEFAWMRRESNVIYNIICTARRVEPNEGIYSDVEDAIYQSFMANFGEILLDPLAETPADNFVYDPLTEQMKYIIDKWLFPNRLYYFSIRAIDKDDPSRYSVWVSIPVTTSLIEQPEFLEAVTDVQLGFFFDDHDIYTKSEDYTVYIKSDKDLKLNLLTRDKYTIVKTGTRCYVRMVNLKPNSYYDVRVYKNNGTTLVYTKDGFTTRDAYHNVEVKWRGIPEYKYEFAIKAELDDEYTVLTDANFERYIDENGRIRPYYGEKSIRTSGTQYVDYYARIKTIPVETEDGDVKNVPLSSNTKYHIKVRAVREDPVDKSLVAYSKYAGPVQIRTDFNQEDYDEEDTKRRKEAMFYDKIDKLEEALYWRVDIENGVSNKILIKRDRMVNAIENNINNILVLDISKHAEGLSEDIIYIPVKVIEALDASGKGLCIKTAGAEYTLRPGVVDTNHIDVKEMLNTANINDIYYKLNIRRLDKPAIKLSKDEKPVSIINKMSMDIVGTTITSTKLEEEIYDRMYNKSSGIVARKLNEFLNTPIKGSVSSKEIEDEVLKIIEEIEYELSKFLKNRIEGTRGVSPVMAKTKETAQFEKPIMVRLVHTGEKGLKIPYVSYNSDKDWNKVSNAVYIQNSIVFNVFEPGEFVIIILDIPANDVYEGHPYSEDIRLLLSKYDLREVFGSLESFYPKENVRVNEIILLYEVVTEKDILNGGLNIRQRAQKYNLEDLLNSGGTARNVNRQETARVIMMVYSDRTNLNLDYAVPSKNIYINDENKIHKTNYGQVLMALDLNIFTLNEGYNFEPDKPVTRGEIAALLVKTLKLTGDM</sequence>
<dbReference type="RefSeq" id="WP_101303764.1">
    <property type="nucleotide sequence ID" value="NZ_CP025197.1"/>
</dbReference>
<dbReference type="CDD" id="cd00063">
    <property type="entry name" value="FN3"/>
    <property type="match status" value="1"/>
</dbReference>
<gene>
    <name evidence="3" type="ORF">HVS_15755</name>
</gene>
<feature type="domain" description="SLH" evidence="2">
    <location>
        <begin position="1581"/>
        <end position="1640"/>
    </location>
</feature>
<keyword evidence="1" id="KW-0677">Repeat</keyword>
<organism evidence="3 4">
    <name type="scientific">Acetivibrio saccincola</name>
    <dbReference type="NCBI Taxonomy" id="1677857"/>
    <lineage>
        <taxon>Bacteria</taxon>
        <taxon>Bacillati</taxon>
        <taxon>Bacillota</taxon>
        <taxon>Clostridia</taxon>
        <taxon>Eubacteriales</taxon>
        <taxon>Oscillospiraceae</taxon>
        <taxon>Acetivibrio</taxon>
    </lineage>
</organism>
<evidence type="ECO:0000256" key="1">
    <source>
        <dbReference type="ARBA" id="ARBA00022737"/>
    </source>
</evidence>
<dbReference type="InterPro" id="IPR036116">
    <property type="entry name" value="FN3_sf"/>
</dbReference>
<dbReference type="EMBL" id="CP025197">
    <property type="protein sequence ID" value="AUG58991.1"/>
    <property type="molecule type" value="Genomic_DNA"/>
</dbReference>
<dbReference type="PROSITE" id="PS51272">
    <property type="entry name" value="SLH"/>
    <property type="match status" value="1"/>
</dbReference>
<evidence type="ECO:0000313" key="4">
    <source>
        <dbReference type="Proteomes" id="UP000233534"/>
    </source>
</evidence>
<protein>
    <submittedName>
        <fullName evidence="3">Fibronectin type III domain protein</fullName>
    </submittedName>
</protein>
<dbReference type="Proteomes" id="UP000233534">
    <property type="component" value="Chromosome"/>
</dbReference>
<reference evidence="3 4" key="1">
    <citation type="submission" date="2017-12" db="EMBL/GenBank/DDBJ databases">
        <title>Complete genome sequence of Herbivorax saccincola GGR1, a novel Cellulosome-producing hydrolytic bacterium in a thermophilic biogas plant, established by Illumina and Nanopore MinION sequencing.</title>
        <authorList>
            <person name="Pechtl A."/>
            <person name="Ruckert C."/>
            <person name="Koeck D.E."/>
            <person name="Maus I."/>
            <person name="Winkler A."/>
            <person name="Kalinowski J."/>
            <person name="Puhler A."/>
            <person name="Schwarz W.W."/>
            <person name="Zverlov V.V."/>
            <person name="Schluter A."/>
            <person name="Liebl W."/>
        </authorList>
    </citation>
    <scope>NUCLEOTIDE SEQUENCE [LARGE SCALE GENOMIC DNA]</scope>
    <source>
        <strain evidence="4">SR1</strain>
    </source>
</reference>
<dbReference type="Pfam" id="PF00395">
    <property type="entry name" value="SLH"/>
    <property type="match status" value="1"/>
</dbReference>
<dbReference type="Gene3D" id="2.60.40.10">
    <property type="entry name" value="Immunoglobulins"/>
    <property type="match status" value="1"/>
</dbReference>
<evidence type="ECO:0000259" key="2">
    <source>
        <dbReference type="PROSITE" id="PS51272"/>
    </source>
</evidence>
<dbReference type="SUPFAM" id="SSF49265">
    <property type="entry name" value="Fibronectin type III"/>
    <property type="match status" value="1"/>
</dbReference>
<proteinExistence type="predicted"/>